<accession>A0A2W4JBI3</accession>
<keyword evidence="1" id="KW-0472">Membrane</keyword>
<reference evidence="3" key="2">
    <citation type="submission" date="2018-05" db="EMBL/GenBank/DDBJ databases">
        <authorList>
            <person name="Lanie J.A."/>
            <person name="Ng W.-L."/>
            <person name="Kazmierczak K.M."/>
            <person name="Andrzejewski T.M."/>
            <person name="Davidsen T.M."/>
            <person name="Wayne K.J."/>
            <person name="Tettelin H."/>
            <person name="Glass J.I."/>
            <person name="Rusch D."/>
            <person name="Podicherti R."/>
            <person name="Tsui H.-C.T."/>
            <person name="Winkler M.E."/>
        </authorList>
    </citation>
    <scope>NUCLEOTIDE SEQUENCE</scope>
    <source>
        <strain evidence="3">ZC4RG45</strain>
    </source>
</reference>
<sequence length="282" mass="31922">MKREQAEYEWTAYPFGLKASWRLVLGVPRRVVDAVRWNRSVIPTWRSYVVAGLVGLVLGLALYFAFAWPWWPFPVAALVVTAIAFAATALTSPAARSNTARDLREAVTISPERAYLRRRLDQVKPYLKADVPIYGLQPEWQGLRYFGLLEDDGRQFAGWGLTHRLEDPAEPELEVITYRTPVSRGEAVVEVAASGDDDFDDLLERSEGQWRTLVVTVDGEASEFSLLAHQDEWWAYRTIGGRGVLLHGMQGYPREGIELARVQDFTPYLDGHVEMLRRLGTA</sequence>
<dbReference type="Proteomes" id="UP000249324">
    <property type="component" value="Unassembled WGS sequence"/>
</dbReference>
<keyword evidence="1" id="KW-1133">Transmembrane helix</keyword>
<protein>
    <submittedName>
        <fullName evidence="3">Uncharacterized protein</fullName>
    </submittedName>
</protein>
<feature type="transmembrane region" description="Helical" evidence="1">
    <location>
        <begin position="75"/>
        <end position="95"/>
    </location>
</feature>
<evidence type="ECO:0000313" key="3">
    <source>
        <dbReference type="EMBL" id="PZM95335.1"/>
    </source>
</evidence>
<gene>
    <name evidence="2" type="ORF">DIU77_007660</name>
    <name evidence="3" type="ORF">DIU77_12580</name>
</gene>
<proteinExistence type="predicted"/>
<dbReference type="EMBL" id="QGUI02000072">
    <property type="protein sequence ID" value="MFO7192102.1"/>
    <property type="molecule type" value="Genomic_DNA"/>
</dbReference>
<dbReference type="AlphaFoldDB" id="A0A2W4JBI3"/>
<keyword evidence="1" id="KW-0812">Transmembrane</keyword>
<feature type="transmembrane region" description="Helical" evidence="1">
    <location>
        <begin position="48"/>
        <end position="69"/>
    </location>
</feature>
<evidence type="ECO:0000256" key="1">
    <source>
        <dbReference type="SAM" id="Phobius"/>
    </source>
</evidence>
<name>A0A2W4JBI3_9PSEU</name>
<evidence type="ECO:0000313" key="4">
    <source>
        <dbReference type="Proteomes" id="UP000249324"/>
    </source>
</evidence>
<reference evidence="2" key="4">
    <citation type="submission" date="2023-08" db="EMBL/GenBank/DDBJ databases">
        <authorList>
            <person name="Guima S.E.S."/>
            <person name="Martins L.F."/>
            <person name="Silva A.M."/>
            <person name="Setubal J.C."/>
        </authorList>
    </citation>
    <scope>NUCLEOTIDE SEQUENCE</scope>
    <source>
        <strain evidence="2">ZC4RG45</strain>
    </source>
</reference>
<organism evidence="3">
    <name type="scientific">Thermocrispum agreste</name>
    <dbReference type="NCBI Taxonomy" id="37925"/>
    <lineage>
        <taxon>Bacteria</taxon>
        <taxon>Bacillati</taxon>
        <taxon>Actinomycetota</taxon>
        <taxon>Actinomycetes</taxon>
        <taxon>Pseudonocardiales</taxon>
        <taxon>Pseudonocardiaceae</taxon>
        <taxon>Thermocrispum</taxon>
    </lineage>
</organism>
<dbReference type="STRING" id="1111738.GCA_000427905_03637"/>
<comment type="caution">
    <text evidence="3">The sequence shown here is derived from an EMBL/GenBank/DDBJ whole genome shotgun (WGS) entry which is preliminary data.</text>
</comment>
<reference evidence="2 4" key="3">
    <citation type="journal article" date="2021" name="BMC Genomics">
        <title>Genome-resolved metagenome and metatranscriptome analyses of thermophilic composting reveal key bacterial players and their metabolic interactions.</title>
        <authorList>
            <person name="Braga L.P.P."/>
            <person name="Pereira R.V."/>
            <person name="Martins L.F."/>
            <person name="Moura L.M.S."/>
            <person name="Sanchez F.B."/>
            <person name="Patane J.S.L."/>
            <person name="da Silva A.M."/>
            <person name="Setubal J.C."/>
        </authorList>
    </citation>
    <scope>NUCLEOTIDE SEQUENCE [LARGE SCALE GENOMIC DNA]</scope>
    <source>
        <strain evidence="2">ZC4RG45</strain>
    </source>
</reference>
<dbReference type="EMBL" id="QGUI01000486">
    <property type="protein sequence ID" value="PZM95335.1"/>
    <property type="molecule type" value="Genomic_DNA"/>
</dbReference>
<evidence type="ECO:0000313" key="2">
    <source>
        <dbReference type="EMBL" id="MFO7192102.1"/>
    </source>
</evidence>
<reference evidence="2" key="1">
    <citation type="submission" date="2018-05" db="EMBL/GenBank/DDBJ databases">
        <authorList>
            <person name="Moura L."/>
            <person name="Setubal J.C."/>
        </authorList>
    </citation>
    <scope>NUCLEOTIDE SEQUENCE</scope>
    <source>
        <strain evidence="2">ZC4RG45</strain>
    </source>
</reference>